<feature type="domain" description="AB hydrolase-1" evidence="1">
    <location>
        <begin position="6"/>
        <end position="231"/>
    </location>
</feature>
<dbReference type="Pfam" id="PF12697">
    <property type="entry name" value="Abhydrolase_6"/>
    <property type="match status" value="1"/>
</dbReference>
<dbReference type="InterPro" id="IPR050266">
    <property type="entry name" value="AB_hydrolase_sf"/>
</dbReference>
<evidence type="ECO:0000313" key="3">
    <source>
        <dbReference type="Proteomes" id="UP000250790"/>
    </source>
</evidence>
<reference evidence="2 3" key="1">
    <citation type="submission" date="2017-04" db="EMBL/GenBank/DDBJ databases">
        <title>Unexpected and diverse lifestyles within the genus Limnohabitans.</title>
        <authorList>
            <person name="Kasalicky V."/>
            <person name="Mehrshad M."/>
            <person name="Andrei S.-A."/>
            <person name="Salcher M."/>
            <person name="Kratochvilova H."/>
            <person name="Simek K."/>
            <person name="Ghai R."/>
        </authorList>
    </citation>
    <scope>NUCLEOTIDE SEQUENCE [LARGE SCALE GENOMIC DNA]</scope>
    <source>
        <strain evidence="2 3">II-B4</strain>
    </source>
</reference>
<dbReference type="Proteomes" id="UP000250790">
    <property type="component" value="Unassembled WGS sequence"/>
</dbReference>
<gene>
    <name evidence="2" type="ORF">B9Z37_01810</name>
</gene>
<dbReference type="EMBL" id="NESN01000001">
    <property type="protein sequence ID" value="PUE55335.1"/>
    <property type="molecule type" value="Genomic_DNA"/>
</dbReference>
<dbReference type="InterPro" id="IPR029058">
    <property type="entry name" value="AB_hydrolase_fold"/>
</dbReference>
<protein>
    <recommendedName>
        <fullName evidence="1">AB hydrolase-1 domain-containing protein</fullName>
    </recommendedName>
</protein>
<evidence type="ECO:0000259" key="1">
    <source>
        <dbReference type="Pfam" id="PF12697"/>
    </source>
</evidence>
<comment type="caution">
    <text evidence="2">The sequence shown here is derived from an EMBL/GenBank/DDBJ whole genome shotgun (WGS) entry which is preliminary data.</text>
</comment>
<dbReference type="AlphaFoldDB" id="A0A315EFG0"/>
<proteinExistence type="predicted"/>
<dbReference type="PANTHER" id="PTHR43798">
    <property type="entry name" value="MONOACYLGLYCEROL LIPASE"/>
    <property type="match status" value="1"/>
</dbReference>
<dbReference type="OrthoDB" id="2086224at2"/>
<sequence length="250" mass="27422">MSALPLLLVPGLMCDHAVWDPLLPWLTADRHCLVVGHSDADALPQMARHLLACAPEQFLLAGHSMGARVVLEVLRLAPERVRGVALMDTGFLPKAEGQAGDDEVSKRFALLQIAKEQGVRAMAQQWVRGMVHPDRLGDTELIERILAMFERKSPDIFERQIRALLSRPDGSDVLRGLGVPTLLMCGTQDAWSPPAQHEAMQAIMPPALVQLDLIEHAGHMSPMERPADVAASLLRWLTRCASGSPEVEVH</sequence>
<dbReference type="PANTHER" id="PTHR43798:SF29">
    <property type="entry name" value="AB HYDROLASE-1 DOMAIN-CONTAINING PROTEIN"/>
    <property type="match status" value="1"/>
</dbReference>
<dbReference type="InterPro" id="IPR000073">
    <property type="entry name" value="AB_hydrolase_1"/>
</dbReference>
<name>A0A315EFG0_9BURK</name>
<dbReference type="RefSeq" id="WP_108311338.1">
    <property type="nucleotide sequence ID" value="NZ_NESN01000001.1"/>
</dbReference>
<dbReference type="SUPFAM" id="SSF53474">
    <property type="entry name" value="alpha/beta-Hydrolases"/>
    <property type="match status" value="1"/>
</dbReference>
<accession>A0A315EFG0</accession>
<dbReference type="GO" id="GO:0003824">
    <property type="term" value="F:catalytic activity"/>
    <property type="evidence" value="ECO:0007669"/>
    <property type="project" value="InterPro"/>
</dbReference>
<organism evidence="2 3">
    <name type="scientific">Limnohabitans parvus II-B4</name>
    <dbReference type="NCBI Taxonomy" id="1293052"/>
    <lineage>
        <taxon>Bacteria</taxon>
        <taxon>Pseudomonadati</taxon>
        <taxon>Pseudomonadota</taxon>
        <taxon>Betaproteobacteria</taxon>
        <taxon>Burkholderiales</taxon>
        <taxon>Comamonadaceae</taxon>
        <taxon>Limnohabitans</taxon>
    </lineage>
</organism>
<evidence type="ECO:0000313" key="2">
    <source>
        <dbReference type="EMBL" id="PUE55335.1"/>
    </source>
</evidence>
<keyword evidence="3" id="KW-1185">Reference proteome</keyword>
<dbReference type="PRINTS" id="PR00412">
    <property type="entry name" value="EPOXHYDRLASE"/>
</dbReference>
<dbReference type="InterPro" id="IPR000639">
    <property type="entry name" value="Epox_hydrolase-like"/>
</dbReference>
<dbReference type="Gene3D" id="3.40.50.1820">
    <property type="entry name" value="alpha/beta hydrolase"/>
    <property type="match status" value="1"/>
</dbReference>